<dbReference type="InterPro" id="IPR018274">
    <property type="entry name" value="PEP_util_AS"/>
</dbReference>
<proteinExistence type="inferred from homology"/>
<feature type="binding site" evidence="13">
    <location>
        <position position="796"/>
    </location>
    <ligand>
        <name>substrate</name>
    </ligand>
</feature>
<dbReference type="EMBL" id="AFFN01000023">
    <property type="protein sequence ID" value="EGJ38748.1"/>
    <property type="molecule type" value="Genomic_DNA"/>
</dbReference>
<evidence type="ECO:0000256" key="11">
    <source>
        <dbReference type="PIRNR" id="PIRNR000853"/>
    </source>
</evidence>
<evidence type="ECO:0000256" key="12">
    <source>
        <dbReference type="PIRSR" id="PIRSR000853-1"/>
    </source>
</evidence>
<dbReference type="STRING" id="888816.HMPREF9389_1598"/>
<keyword evidence="6 14" id="KW-0479">Metal-binding</keyword>
<feature type="binding site" evidence="13">
    <location>
        <position position="644"/>
    </location>
    <ligand>
        <name>substrate</name>
    </ligand>
</feature>
<evidence type="ECO:0000256" key="2">
    <source>
        <dbReference type="ARBA" id="ARBA00007837"/>
    </source>
</evidence>
<dbReference type="Pfam" id="PF01326">
    <property type="entry name" value="PPDK_N"/>
    <property type="match status" value="3"/>
</dbReference>
<dbReference type="Gene3D" id="3.30.1490.20">
    <property type="entry name" value="ATP-grasp fold, A domain"/>
    <property type="match status" value="1"/>
</dbReference>
<evidence type="ECO:0000256" key="9">
    <source>
        <dbReference type="ARBA" id="ARBA00022840"/>
    </source>
</evidence>
<feature type="domain" description="PEP-utilising enzyme mobile" evidence="15">
    <location>
        <begin position="449"/>
        <end position="530"/>
    </location>
</feature>
<evidence type="ECO:0000256" key="5">
    <source>
        <dbReference type="ARBA" id="ARBA00022679"/>
    </source>
</evidence>
<dbReference type="InterPro" id="IPR008279">
    <property type="entry name" value="PEP-util_enz_mobile_dom"/>
</dbReference>
<dbReference type="AlphaFoldDB" id="F3URZ0"/>
<accession>F3URZ0</accession>
<keyword evidence="7" id="KW-0547">Nucleotide-binding</keyword>
<dbReference type="InterPro" id="IPR013815">
    <property type="entry name" value="ATP_grasp_subdomain_1"/>
</dbReference>
<dbReference type="InterPro" id="IPR015813">
    <property type="entry name" value="Pyrv/PenolPyrv_kinase-like_dom"/>
</dbReference>
<organism evidence="18 19">
    <name type="scientific">Streptococcus sanguinis SK355</name>
    <dbReference type="NCBI Taxonomy" id="888816"/>
    <lineage>
        <taxon>Bacteria</taxon>
        <taxon>Bacillati</taxon>
        <taxon>Bacillota</taxon>
        <taxon>Bacilli</taxon>
        <taxon>Lactobacillales</taxon>
        <taxon>Streptococcaceae</taxon>
        <taxon>Streptococcus</taxon>
    </lineage>
</organism>
<feature type="domain" description="Pyruvate phosphate dikinase AMP/ATP-binding" evidence="16">
    <location>
        <begin position="331"/>
        <end position="378"/>
    </location>
</feature>
<comment type="cofactor">
    <cofactor evidence="1 11 14">
        <name>Mg(2+)</name>
        <dbReference type="ChEBI" id="CHEBI:18420"/>
    </cofactor>
</comment>
<evidence type="ECO:0000256" key="7">
    <source>
        <dbReference type="ARBA" id="ARBA00022741"/>
    </source>
</evidence>
<dbReference type="PATRIC" id="fig|888816.3.peg.1566"/>
<dbReference type="InterPro" id="IPR023151">
    <property type="entry name" value="PEP_util_CS"/>
</dbReference>
<feature type="active site" description="Tele-phosphohistidine intermediate" evidence="12">
    <location>
        <position position="482"/>
    </location>
</feature>
<dbReference type="PROSITE" id="PS00742">
    <property type="entry name" value="PEP_ENZYMES_2"/>
    <property type="match status" value="1"/>
</dbReference>
<dbReference type="InterPro" id="IPR002192">
    <property type="entry name" value="PPDK_AMP/ATP-bd"/>
</dbReference>
<name>F3URZ0_STRSA</name>
<evidence type="ECO:0000259" key="15">
    <source>
        <dbReference type="Pfam" id="PF00391"/>
    </source>
</evidence>
<dbReference type="Gene3D" id="1.10.189.10">
    <property type="entry name" value="Pyruvate Phosphate Dikinase, domain 2"/>
    <property type="match status" value="1"/>
</dbReference>
<feature type="binding site" evidence="13">
    <location>
        <position position="772"/>
    </location>
    <ligand>
        <name>substrate</name>
    </ligand>
</feature>
<dbReference type="PROSITE" id="PS00370">
    <property type="entry name" value="PEP_ENZYMES_PHOS_SITE"/>
    <property type="match status" value="1"/>
</dbReference>
<evidence type="ECO:0000256" key="8">
    <source>
        <dbReference type="ARBA" id="ARBA00022777"/>
    </source>
</evidence>
<dbReference type="GO" id="GO:0046872">
    <property type="term" value="F:metal ion binding"/>
    <property type="evidence" value="ECO:0007669"/>
    <property type="project" value="UniProtKB-UniRule"/>
</dbReference>
<dbReference type="GO" id="GO:0016301">
    <property type="term" value="F:kinase activity"/>
    <property type="evidence" value="ECO:0007669"/>
    <property type="project" value="UniProtKB-UniRule"/>
</dbReference>
<dbReference type="eggNOG" id="COG1080">
    <property type="taxonomic scope" value="Bacteria"/>
</dbReference>
<feature type="active site" description="Proton donor" evidence="12">
    <location>
        <position position="858"/>
    </location>
</feature>
<dbReference type="EC" id="2.7.9.1" evidence="3 11"/>
<evidence type="ECO:0000256" key="10">
    <source>
        <dbReference type="ARBA" id="ARBA00022842"/>
    </source>
</evidence>
<evidence type="ECO:0000256" key="6">
    <source>
        <dbReference type="ARBA" id="ARBA00022723"/>
    </source>
</evidence>
<reference evidence="18 19" key="1">
    <citation type="submission" date="2011-03" db="EMBL/GenBank/DDBJ databases">
        <authorList>
            <person name="Muzny D."/>
            <person name="Qin X."/>
            <person name="Deng J."/>
            <person name="Jiang H."/>
            <person name="Liu Y."/>
            <person name="Qu J."/>
            <person name="Song X.-Z."/>
            <person name="Zhang L."/>
            <person name="Thornton R."/>
            <person name="Coyle M."/>
            <person name="Francisco L."/>
            <person name="Jackson L."/>
            <person name="Javaid M."/>
            <person name="Korchina V."/>
            <person name="Kovar C."/>
            <person name="Mata R."/>
            <person name="Mathew T."/>
            <person name="Ngo R."/>
            <person name="Nguyen L."/>
            <person name="Nguyen N."/>
            <person name="Okwuonu G."/>
            <person name="Ongeri F."/>
            <person name="Pham C."/>
            <person name="Simmons D."/>
            <person name="Wilczek-Boney K."/>
            <person name="Hale W."/>
            <person name="Jakkamsetti A."/>
            <person name="Pham P."/>
            <person name="Ruth R."/>
            <person name="San Lucas F."/>
            <person name="Warren J."/>
            <person name="Zhang J."/>
            <person name="Zhao Z."/>
            <person name="Zhou C."/>
            <person name="Zhu D."/>
            <person name="Lee S."/>
            <person name="Bess C."/>
            <person name="Blankenburg K."/>
            <person name="Forbes L."/>
            <person name="Fu Q."/>
            <person name="Gubbala S."/>
            <person name="Hirani K."/>
            <person name="Jayaseelan J.C."/>
            <person name="Lara F."/>
            <person name="Munidasa M."/>
            <person name="Palculict T."/>
            <person name="Patil S."/>
            <person name="Pu L.-L."/>
            <person name="Saada N."/>
            <person name="Tang L."/>
            <person name="Weissenberger G."/>
            <person name="Zhu Y."/>
            <person name="Hemphill L."/>
            <person name="Shang Y."/>
            <person name="Youmans B."/>
            <person name="Ayvaz T."/>
            <person name="Ross M."/>
            <person name="Santibanez J."/>
            <person name="Aqrawi P."/>
            <person name="Gross S."/>
            <person name="Joshi V."/>
            <person name="Fowler G."/>
            <person name="Nazareth L."/>
            <person name="Reid J."/>
            <person name="Worley K."/>
            <person name="Petrosino J."/>
            <person name="Highlander S."/>
            <person name="Gibbs R."/>
        </authorList>
    </citation>
    <scope>NUCLEOTIDE SEQUENCE [LARGE SCALE GENOMIC DNA]</scope>
    <source>
        <strain evidence="18 19">SK355</strain>
    </source>
</reference>
<dbReference type="NCBIfam" id="TIGR01828">
    <property type="entry name" value="pyru_phos_dikin"/>
    <property type="match status" value="1"/>
</dbReference>
<evidence type="ECO:0000313" key="18">
    <source>
        <dbReference type="EMBL" id="EGJ38748.1"/>
    </source>
</evidence>
<dbReference type="InterPro" id="IPR000121">
    <property type="entry name" value="PEP_util_C"/>
</dbReference>
<dbReference type="PIRSF" id="PIRSF000853">
    <property type="entry name" value="PPDK"/>
    <property type="match status" value="1"/>
</dbReference>
<dbReference type="SUPFAM" id="SSF51621">
    <property type="entry name" value="Phosphoenolpyruvate/pyruvate domain"/>
    <property type="match status" value="1"/>
</dbReference>
<feature type="domain" description="Pyruvate phosphate dikinase AMP/ATP-binding" evidence="16">
    <location>
        <begin position="47"/>
        <end position="83"/>
    </location>
</feature>
<feature type="domain" description="Pyruvate phosphate dikinase AMP/ATP-binding" evidence="16">
    <location>
        <begin position="86"/>
        <end position="318"/>
    </location>
</feature>
<dbReference type="SUPFAM" id="SSF56059">
    <property type="entry name" value="Glutathione synthetase ATP-binding domain-like"/>
    <property type="match status" value="1"/>
</dbReference>
<dbReference type="Pfam" id="PF00391">
    <property type="entry name" value="PEP-utilizers"/>
    <property type="match status" value="1"/>
</dbReference>
<dbReference type="Gene3D" id="3.30.470.20">
    <property type="entry name" value="ATP-grasp fold, B domain"/>
    <property type="match status" value="1"/>
</dbReference>
<feature type="binding site" evidence="14">
    <location>
        <position position="772"/>
    </location>
    <ligand>
        <name>Mg(2+)</name>
        <dbReference type="ChEBI" id="CHEBI:18420"/>
    </ligand>
</feature>
<dbReference type="InterPro" id="IPR040442">
    <property type="entry name" value="Pyrv_kinase-like_dom_sf"/>
</dbReference>
<evidence type="ECO:0000256" key="14">
    <source>
        <dbReference type="PIRSR" id="PIRSR000853-3"/>
    </source>
</evidence>
<dbReference type="SUPFAM" id="SSF52009">
    <property type="entry name" value="Phosphohistidine domain"/>
    <property type="match status" value="1"/>
</dbReference>
<evidence type="ECO:0000313" key="19">
    <source>
        <dbReference type="Proteomes" id="UP000005589"/>
    </source>
</evidence>
<dbReference type="Gene3D" id="1.20.80.30">
    <property type="match status" value="1"/>
</dbReference>
<comment type="caution">
    <text evidence="18">The sequence shown here is derived from an EMBL/GenBank/DDBJ whole genome shotgun (WGS) entry which is preliminary data.</text>
</comment>
<dbReference type="eggNOG" id="COG0574">
    <property type="taxonomic scope" value="Bacteria"/>
</dbReference>
<dbReference type="NCBIfam" id="NF004531">
    <property type="entry name" value="PRK05878.1"/>
    <property type="match status" value="1"/>
</dbReference>
<dbReference type="InterPro" id="IPR010121">
    <property type="entry name" value="Pyruvate_phosphate_dikinase"/>
</dbReference>
<evidence type="ECO:0000256" key="13">
    <source>
        <dbReference type="PIRSR" id="PIRSR000853-2"/>
    </source>
</evidence>
<gene>
    <name evidence="18" type="primary">ppdK</name>
    <name evidence="18" type="ORF">HMPREF9389_1598</name>
</gene>
<comment type="catalytic activity">
    <reaction evidence="11">
        <text>pyruvate + phosphate + ATP = phosphoenolpyruvate + AMP + diphosphate + H(+)</text>
        <dbReference type="Rhea" id="RHEA:10756"/>
        <dbReference type="ChEBI" id="CHEBI:15361"/>
        <dbReference type="ChEBI" id="CHEBI:15378"/>
        <dbReference type="ChEBI" id="CHEBI:30616"/>
        <dbReference type="ChEBI" id="CHEBI:33019"/>
        <dbReference type="ChEBI" id="CHEBI:43474"/>
        <dbReference type="ChEBI" id="CHEBI:58702"/>
        <dbReference type="ChEBI" id="CHEBI:456215"/>
        <dbReference type="EC" id="2.7.9.1"/>
    </reaction>
</comment>
<keyword evidence="18" id="KW-0670">Pyruvate</keyword>
<feature type="binding site" evidence="13">
    <location>
        <position position="795"/>
    </location>
    <ligand>
        <name>substrate</name>
    </ligand>
</feature>
<dbReference type="GO" id="GO:0005524">
    <property type="term" value="F:ATP binding"/>
    <property type="evidence" value="ECO:0007669"/>
    <property type="project" value="UniProtKB-UniRule"/>
</dbReference>
<protein>
    <recommendedName>
        <fullName evidence="4 11">Pyruvate, phosphate dikinase</fullName>
        <ecNumber evidence="3 11">2.7.9.1</ecNumber>
    </recommendedName>
</protein>
<evidence type="ECO:0000256" key="3">
    <source>
        <dbReference type="ARBA" id="ARBA00011994"/>
    </source>
</evidence>
<dbReference type="PANTHER" id="PTHR22931">
    <property type="entry name" value="PHOSPHOENOLPYRUVATE DIKINASE-RELATED"/>
    <property type="match status" value="1"/>
</dbReference>
<keyword evidence="10 14" id="KW-0460">Magnesium</keyword>
<feature type="binding site" evidence="13">
    <location>
        <position position="794"/>
    </location>
    <ligand>
        <name>substrate</name>
    </ligand>
</feature>
<keyword evidence="8 18" id="KW-0418">Kinase</keyword>
<feature type="binding site" evidence="14">
    <location>
        <position position="796"/>
    </location>
    <ligand>
        <name>Mg(2+)</name>
        <dbReference type="ChEBI" id="CHEBI:18420"/>
    </ligand>
</feature>
<dbReference type="Pfam" id="PF02896">
    <property type="entry name" value="PEP-utilizers_C"/>
    <property type="match status" value="1"/>
</dbReference>
<dbReference type="PANTHER" id="PTHR22931:SF9">
    <property type="entry name" value="PYRUVATE, PHOSPHATE DIKINASE 1, CHLOROPLASTIC"/>
    <property type="match status" value="1"/>
</dbReference>
<evidence type="ECO:0000259" key="16">
    <source>
        <dbReference type="Pfam" id="PF01326"/>
    </source>
</evidence>
<dbReference type="InterPro" id="IPR036637">
    <property type="entry name" value="Phosphohistidine_dom_sf"/>
</dbReference>
<dbReference type="GO" id="GO:0050242">
    <property type="term" value="F:pyruvate, phosphate dikinase activity"/>
    <property type="evidence" value="ECO:0007669"/>
    <property type="project" value="UniProtKB-UniRule"/>
</dbReference>
<feature type="domain" description="PEP-utilising enzyme C-terminal" evidence="17">
    <location>
        <begin position="545"/>
        <end position="896"/>
    </location>
</feature>
<dbReference type="Gene3D" id="3.50.30.10">
    <property type="entry name" value="Phosphohistidine domain"/>
    <property type="match status" value="1"/>
</dbReference>
<feature type="binding site" evidence="13">
    <location>
        <position position="793"/>
    </location>
    <ligand>
        <name>substrate</name>
    </ligand>
</feature>
<keyword evidence="9" id="KW-0067">ATP-binding</keyword>
<dbReference type="HOGENOM" id="CLU_015345_0_2_9"/>
<evidence type="ECO:0000256" key="4">
    <source>
        <dbReference type="ARBA" id="ARBA00020138"/>
    </source>
</evidence>
<evidence type="ECO:0000256" key="1">
    <source>
        <dbReference type="ARBA" id="ARBA00001946"/>
    </source>
</evidence>
<dbReference type="Proteomes" id="UP000005589">
    <property type="component" value="Unassembled WGS sequence"/>
</dbReference>
<keyword evidence="5 18" id="KW-0808">Transferase</keyword>
<feature type="binding site" evidence="13">
    <location>
        <position position="588"/>
    </location>
    <ligand>
        <name>substrate</name>
    </ligand>
</feature>
<sequence>MLFRLTNICDVYYNVVVLQYDTYFIILEVNMAKWIYSFEEGCADDKALLGGKGANLAEMTNLGLPVPPGFTITTESCIEYLESPYFFESSLKEDVLKAVTELEDKTGKYFSGNDSALLLVSVRSGAKFSMPGMMDTILNLGLNDLRTQTLAEQTNADFAYNCYRRLLQMFADVVYGIDKEEFDDLLGYFEKNAGKQAKDFTLEEHQALIGQYKQLYHEHHQTFPQSSKEQLYAAIKAVFKSWNNPRAKVYRNLNDIPHDLGTAVNVQTMVFGNSDQASGTGVVFTRNPASGEHQLFGEFLLNAQGEDVVAGIRTPEPIAALETALPQAYAAFQDYAKILENHYKDMQDIEFTIEKGKLYILQTRNGKRTAKASLKIALDLVDEGIISKKEALQRVSPATISQLIHPVFEEKALQDAPFLAQGLPASPGAATGEIVFTAERAKDYHSLGKKVILVRQETSPEDIEGMVVSQAIVTSQGGMTSHAAVVARGMGTCCVAGCGELTISEESKTVSCGSLVLTEGDVISVDGSSGRIYSGEVPTVLVENDKELQRLLSWADEVAQLKVRANAETVQDLKTAIKFGAKGIGLARTEHMFFGQERILEMRRLILADNELETRSALKKLLEFQEKDFYQMFQAVQDKPMIIRLLDPPMHEFLPKDSQEIKALADKLHKSPEKLTRRIEQLQESNPMLGHRGCRLGITQPEIYKMQVEAVFKSAIKLSQEGLTVKPEIMIPLIADKAELDSVKAFLIQHINKLFRHQGHEPFPYEIGTMIELPRACLVADQLAQEADFFSFGTNDLTQMTYGFSRDDIGKFIGHYKEKEILPFDPFQSVDQAGVGELMRIAIKKGRQVKPDLSIGICGEVGGDPASIPFFQQIGVTYVSCSPYRVPAARLAVAQAALQDEKA</sequence>
<evidence type="ECO:0000259" key="17">
    <source>
        <dbReference type="Pfam" id="PF02896"/>
    </source>
</evidence>
<comment type="similarity">
    <text evidence="2 11">Belongs to the PEP-utilizing enzyme family.</text>
</comment>
<dbReference type="Gene3D" id="3.20.20.60">
    <property type="entry name" value="Phosphoenolpyruvate-binding domains"/>
    <property type="match status" value="1"/>
</dbReference>